<name>D1NUV6_9BIFI</name>
<evidence type="ECO:0000313" key="2">
    <source>
        <dbReference type="EMBL" id="EFA22607.1"/>
    </source>
</evidence>
<dbReference type="InterPro" id="IPR036259">
    <property type="entry name" value="MFS_trans_sf"/>
</dbReference>
<evidence type="ECO:0000313" key="4">
    <source>
        <dbReference type="Proteomes" id="UP000003656"/>
    </source>
</evidence>
<keyword evidence="5" id="KW-1185">Reference proteome</keyword>
<accession>D1NUV6</accession>
<dbReference type="EMBL" id="ABXB03000003">
    <property type="protein sequence ID" value="EFA22607.1"/>
    <property type="molecule type" value="Genomic_DNA"/>
</dbReference>
<feature type="transmembrane region" description="Helical" evidence="1">
    <location>
        <begin position="7"/>
        <end position="27"/>
    </location>
</feature>
<feature type="transmembrane region" description="Helical" evidence="1">
    <location>
        <begin position="39"/>
        <end position="57"/>
    </location>
</feature>
<feature type="transmembrane region" description="Helical" evidence="1">
    <location>
        <begin position="69"/>
        <end position="88"/>
    </location>
</feature>
<dbReference type="STRING" id="561180.BIFGAL_03633"/>
<keyword evidence="1" id="KW-0472">Membrane</keyword>
<organism evidence="2 4">
    <name type="scientific">Bifidobacterium gallicum DSM 20093 = LMG 11596</name>
    <dbReference type="NCBI Taxonomy" id="561180"/>
    <lineage>
        <taxon>Bacteria</taxon>
        <taxon>Bacillati</taxon>
        <taxon>Actinomycetota</taxon>
        <taxon>Actinomycetes</taxon>
        <taxon>Bifidobacteriales</taxon>
        <taxon>Bifidobacteriaceae</taxon>
        <taxon>Bifidobacterium</taxon>
    </lineage>
</organism>
<sequence>MKVWETIVSALGILVLFVAFLVYGTAWNASWGTVKATDLLTIIGGLMFVWPLYAASVRRKRKDGVANAWIWQGLPAVGMVLIVVGLLLPNGPSVWGLFTLPDCFYLVGVLLLLLIPFYPINAAEQAMIEDQVDDDVQEDSARH</sequence>
<keyword evidence="1" id="KW-0812">Transmembrane</keyword>
<reference evidence="2 4" key="1">
    <citation type="submission" date="2009-11" db="EMBL/GenBank/DDBJ databases">
        <authorList>
            <person name="Weinstock G."/>
            <person name="Sodergren E."/>
            <person name="Clifton S."/>
            <person name="Fulton L."/>
            <person name="Fulton B."/>
            <person name="Courtney L."/>
            <person name="Fronick C."/>
            <person name="Harrison M."/>
            <person name="Strong C."/>
            <person name="Farmer C."/>
            <person name="Delahaunty K."/>
            <person name="Markovic C."/>
            <person name="Hall O."/>
            <person name="Minx P."/>
            <person name="Tomlinson C."/>
            <person name="Mitreva M."/>
            <person name="Nelson J."/>
            <person name="Hou S."/>
            <person name="Wollam A."/>
            <person name="Pepin K.H."/>
            <person name="Johnson M."/>
            <person name="Bhonagiri V."/>
            <person name="Nash W.E."/>
            <person name="Warren W."/>
            <person name="Chinwalla A."/>
            <person name="Mardis E.R."/>
            <person name="Wilson R.K."/>
        </authorList>
    </citation>
    <scope>NUCLEOTIDE SEQUENCE [LARGE SCALE GENOMIC DNA]</scope>
    <source>
        <strain evidence="2 4">DSM 20093</strain>
    </source>
</reference>
<comment type="caution">
    <text evidence="2">The sequence shown here is derived from an EMBL/GenBank/DDBJ whole genome shotgun (WGS) entry which is preliminary data.</text>
</comment>
<proteinExistence type="predicted"/>
<dbReference type="AlphaFoldDB" id="D1NUV6"/>
<evidence type="ECO:0000313" key="5">
    <source>
        <dbReference type="Proteomes" id="UP000029074"/>
    </source>
</evidence>
<gene>
    <name evidence="3" type="ORF">BGLCM_0251</name>
    <name evidence="2" type="ORF">BIFGAL_03633</name>
</gene>
<evidence type="ECO:0000313" key="3">
    <source>
        <dbReference type="EMBL" id="KFI59585.1"/>
    </source>
</evidence>
<reference evidence="3 5" key="2">
    <citation type="submission" date="2014-03" db="EMBL/GenBank/DDBJ databases">
        <title>Genomics of Bifidobacteria.</title>
        <authorList>
            <person name="Ventura M."/>
            <person name="Milani C."/>
            <person name="Lugli G.A."/>
        </authorList>
    </citation>
    <scope>NUCLEOTIDE SEQUENCE [LARGE SCALE GENOMIC DNA]</scope>
    <source>
        <strain evidence="3 5">LMG 11596</strain>
    </source>
</reference>
<dbReference type="Proteomes" id="UP000003656">
    <property type="component" value="Unassembled WGS sequence"/>
</dbReference>
<dbReference type="RefSeq" id="WP_006295083.1">
    <property type="nucleotide sequence ID" value="NZ_ABXB03000003.1"/>
</dbReference>
<dbReference type="OrthoDB" id="3233774at2"/>
<protein>
    <submittedName>
        <fullName evidence="3">Putative NADH-ubiquinone oxidoreductase chain 6</fullName>
    </submittedName>
</protein>
<keyword evidence="1" id="KW-1133">Transmembrane helix</keyword>
<keyword evidence="3" id="KW-0830">Ubiquinone</keyword>
<dbReference type="eggNOG" id="ENOG5030T3N">
    <property type="taxonomic scope" value="Bacteria"/>
</dbReference>
<evidence type="ECO:0000256" key="1">
    <source>
        <dbReference type="SAM" id="Phobius"/>
    </source>
</evidence>
<dbReference type="Proteomes" id="UP000029074">
    <property type="component" value="Unassembled WGS sequence"/>
</dbReference>
<dbReference type="SUPFAM" id="SSF103473">
    <property type="entry name" value="MFS general substrate transporter"/>
    <property type="match status" value="1"/>
</dbReference>
<feature type="transmembrane region" description="Helical" evidence="1">
    <location>
        <begin position="94"/>
        <end position="118"/>
    </location>
</feature>
<dbReference type="EMBL" id="JGYW01000002">
    <property type="protein sequence ID" value="KFI59585.1"/>
    <property type="molecule type" value="Genomic_DNA"/>
</dbReference>